<protein>
    <submittedName>
        <fullName evidence="1">Uncharacterized protein</fullName>
    </submittedName>
</protein>
<gene>
    <name evidence="1" type="ORF">BFV95_4170</name>
</gene>
<reference evidence="1 2" key="1">
    <citation type="submission" date="2016-09" db="EMBL/GenBank/DDBJ databases">
        <title>Draft Genome Sequence of four Alteromonas macleodii strains isolated from copper coupons and grown long-term at elevated copper levels.</title>
        <authorList>
            <person name="Cusick K."/>
            <person name="Dale J."/>
            <person name="Little B."/>
            <person name="Biffinger J."/>
        </authorList>
    </citation>
    <scope>NUCLEOTIDE SEQUENCE [LARGE SCALE GENOMIC DNA]</scope>
    <source>
        <strain evidence="1 2">KCP01</strain>
    </source>
</reference>
<comment type="caution">
    <text evidence="1">The sequence shown here is derived from an EMBL/GenBank/DDBJ whole genome shotgun (WGS) entry which is preliminary data.</text>
</comment>
<dbReference type="AlphaFoldDB" id="A0AB36FQ92"/>
<organism evidence="1 2">
    <name type="scientific">Alteromonas macleodii</name>
    <name type="common">Pseudoalteromonas macleodii</name>
    <dbReference type="NCBI Taxonomy" id="28108"/>
    <lineage>
        <taxon>Bacteria</taxon>
        <taxon>Pseudomonadati</taxon>
        <taxon>Pseudomonadota</taxon>
        <taxon>Gammaproteobacteria</taxon>
        <taxon>Alteromonadales</taxon>
        <taxon>Alteromonadaceae</taxon>
        <taxon>Alteromonas/Salinimonas group</taxon>
        <taxon>Alteromonas</taxon>
    </lineage>
</organism>
<keyword evidence="2" id="KW-1185">Reference proteome</keyword>
<evidence type="ECO:0000313" key="1">
    <source>
        <dbReference type="EMBL" id="OES26108.1"/>
    </source>
</evidence>
<evidence type="ECO:0000313" key="2">
    <source>
        <dbReference type="Proteomes" id="UP000095392"/>
    </source>
</evidence>
<dbReference type="EMBL" id="MIPY01000035">
    <property type="protein sequence ID" value="OES26108.1"/>
    <property type="molecule type" value="Genomic_DNA"/>
</dbReference>
<proteinExistence type="predicted"/>
<name>A0AB36FQ92_ALTMA</name>
<sequence length="41" mass="4395">MPTQKALASFLAKRGNAGMAVPFQIPRMKLGSLPDLPEGRV</sequence>
<dbReference type="Proteomes" id="UP000095392">
    <property type="component" value="Unassembled WGS sequence"/>
</dbReference>
<accession>A0AB36FQ92</accession>